<feature type="domain" description="5'-3' exonuclease" evidence="6">
    <location>
        <begin position="10"/>
        <end position="274"/>
    </location>
</feature>
<dbReference type="Proteomes" id="UP000006810">
    <property type="component" value="Chromosome"/>
</dbReference>
<dbReference type="Pfam" id="PF02739">
    <property type="entry name" value="5_3_exonuc_N"/>
    <property type="match status" value="1"/>
</dbReference>
<dbReference type="eggNOG" id="COG0258">
    <property type="taxonomic scope" value="Bacteria"/>
</dbReference>
<proteinExistence type="predicted"/>
<evidence type="ECO:0000256" key="4">
    <source>
        <dbReference type="ARBA" id="ARBA00049957"/>
    </source>
</evidence>
<evidence type="ECO:0000313" key="7">
    <source>
        <dbReference type="EMBL" id="BAH69806.1"/>
    </source>
</evidence>
<dbReference type="SUPFAM" id="SSF88723">
    <property type="entry name" value="PIN domain-like"/>
    <property type="match status" value="1"/>
</dbReference>
<dbReference type="InterPro" id="IPR020046">
    <property type="entry name" value="5-3_exonucl_a-hlix_arch_N"/>
</dbReference>
<keyword evidence="8" id="KW-1185">Reference proteome</keyword>
<keyword evidence="2" id="KW-0378">Hydrolase</keyword>
<dbReference type="Gene3D" id="1.10.150.20">
    <property type="entry name" value="5' to 3' exonuclease, C-terminal subdomain"/>
    <property type="match status" value="1"/>
</dbReference>
<dbReference type="KEGG" id="mfp:MBIO_0541"/>
<evidence type="ECO:0000313" key="8">
    <source>
        <dbReference type="Proteomes" id="UP000006810"/>
    </source>
</evidence>
<organism evidence="7 8">
    <name type="scientific">Mycoplasmopsis fermentans (strain ATCC 19989 / NBRC 14854 / NCTC 10117 / PG18)</name>
    <name type="common">Mycoplasma fermentans</name>
    <dbReference type="NCBI Taxonomy" id="496833"/>
    <lineage>
        <taxon>Bacteria</taxon>
        <taxon>Bacillati</taxon>
        <taxon>Mycoplasmatota</taxon>
        <taxon>Mycoplasmoidales</taxon>
        <taxon>Metamycoplasmataceae</taxon>
        <taxon>Mycoplasmopsis</taxon>
    </lineage>
</organism>
<dbReference type="InterPro" id="IPR002421">
    <property type="entry name" value="5-3_exonuclease"/>
</dbReference>
<dbReference type="PANTHER" id="PTHR42646:SF2">
    <property type="entry name" value="5'-3' EXONUCLEASE FAMILY PROTEIN"/>
    <property type="match status" value="1"/>
</dbReference>
<dbReference type="InterPro" id="IPR020045">
    <property type="entry name" value="DNA_polI_H3TH"/>
</dbReference>
<dbReference type="CDD" id="cd09898">
    <property type="entry name" value="H3TH_53EXO"/>
    <property type="match status" value="1"/>
</dbReference>
<dbReference type="EMBL" id="AP009608">
    <property type="protein sequence ID" value="BAH69806.1"/>
    <property type="molecule type" value="Genomic_DNA"/>
</dbReference>
<dbReference type="GO" id="GO:0033567">
    <property type="term" value="P:DNA replication, Okazaki fragment processing"/>
    <property type="evidence" value="ECO:0007669"/>
    <property type="project" value="InterPro"/>
</dbReference>
<dbReference type="Gene3D" id="3.40.50.1010">
    <property type="entry name" value="5'-nuclease"/>
    <property type="match status" value="1"/>
</dbReference>
<dbReference type="PANTHER" id="PTHR42646">
    <property type="entry name" value="FLAP ENDONUCLEASE XNI"/>
    <property type="match status" value="1"/>
</dbReference>
<keyword evidence="3" id="KW-0238">DNA-binding</keyword>
<dbReference type="SMART" id="SM00475">
    <property type="entry name" value="53EXOc"/>
    <property type="match status" value="1"/>
</dbReference>
<dbReference type="GO" id="GO:0003677">
    <property type="term" value="F:DNA binding"/>
    <property type="evidence" value="ECO:0007669"/>
    <property type="project" value="UniProtKB-KW"/>
</dbReference>
<dbReference type="HOGENOM" id="CLU_004675_1_5_14"/>
<name>C4XF84_MYCFP</name>
<evidence type="ECO:0000256" key="5">
    <source>
        <dbReference type="ARBA" id="ARBA00050026"/>
    </source>
</evidence>
<dbReference type="GO" id="GO:0017108">
    <property type="term" value="F:5'-flap endonuclease activity"/>
    <property type="evidence" value="ECO:0007669"/>
    <property type="project" value="InterPro"/>
</dbReference>
<dbReference type="InterPro" id="IPR036279">
    <property type="entry name" value="5-3_exonuclease_C_sf"/>
</dbReference>
<evidence type="ECO:0000256" key="2">
    <source>
        <dbReference type="ARBA" id="ARBA00022801"/>
    </source>
</evidence>
<evidence type="ECO:0000256" key="3">
    <source>
        <dbReference type="ARBA" id="ARBA00023125"/>
    </source>
</evidence>
<evidence type="ECO:0000256" key="1">
    <source>
        <dbReference type="ARBA" id="ARBA00022722"/>
    </source>
</evidence>
<dbReference type="CDD" id="cd09859">
    <property type="entry name" value="PIN_53EXO"/>
    <property type="match status" value="1"/>
</dbReference>
<dbReference type="AlphaFoldDB" id="C4XF84"/>
<accession>C4XF84</accession>
<keyword evidence="1" id="KW-0540">Nuclease</keyword>
<protein>
    <recommendedName>
        <fullName evidence="5">5'-3' exonuclease</fullName>
    </recommendedName>
</protein>
<evidence type="ECO:0000259" key="6">
    <source>
        <dbReference type="SMART" id="SM00475"/>
    </source>
</evidence>
<sequence>MKRNSIMNKDNFLLIDGNYLLFSSFYASYNPDRLENIMRSPQGLTTNGVHVFLMTLSKLIAYFKPKYLFIAFDAYGETRRHKIFKDYKAGRTKAPEIIFEQFSLIKEILTKLNIKWFEQVGDEADDLIATLAQNQDCNNLIFSKDKDLLQLVNLNTSVIKVVKENFKVSYELEDINNFETIHGIKPSQVVDYKGLAGDSSDNLRGINGIGHKGAIKLIQTFDSIENMYQNIDQIKGKTKEKLLDEKDQAFLCKALAKLNLNVDMNKNISDYLLNLNLEDGLDAMRFYGLNKCANLFEELK</sequence>
<dbReference type="InterPro" id="IPR038969">
    <property type="entry name" value="FEN"/>
</dbReference>
<dbReference type="InterPro" id="IPR008918">
    <property type="entry name" value="HhH2"/>
</dbReference>
<dbReference type="SUPFAM" id="SSF47807">
    <property type="entry name" value="5' to 3' exonuclease, C-terminal subdomain"/>
    <property type="match status" value="1"/>
</dbReference>
<comment type="function">
    <text evidence="4">5'-3' exonuclease acting preferentially on double-stranded DNA.</text>
</comment>
<dbReference type="Pfam" id="PF01367">
    <property type="entry name" value="5_3_exonuc"/>
    <property type="match status" value="1"/>
</dbReference>
<dbReference type="FunFam" id="1.10.150.20:FF:000003">
    <property type="entry name" value="DNA polymerase I"/>
    <property type="match status" value="1"/>
</dbReference>
<dbReference type="PATRIC" id="fig|496833.3.peg.127"/>
<gene>
    <name evidence="7" type="ordered locus">MBIO_0541</name>
</gene>
<dbReference type="GO" id="GO:0008409">
    <property type="term" value="F:5'-3' exonuclease activity"/>
    <property type="evidence" value="ECO:0007669"/>
    <property type="project" value="InterPro"/>
</dbReference>
<dbReference type="InterPro" id="IPR029060">
    <property type="entry name" value="PIN-like_dom_sf"/>
</dbReference>
<reference evidence="7 8" key="1">
    <citation type="journal article" date="2009" name="Curr. Microbiol.">
        <title>Molecular cloning and expression of a novel cholinephosphotransferase involved in glycoglycerophospholipid biosynthesis of Mycoplasma fermentans.</title>
        <authorList>
            <person name="Ishida N."/>
            <person name="Irikura D."/>
            <person name="Matsuda K."/>
            <person name="Sato S."/>
            <person name="Asano K."/>
        </authorList>
    </citation>
    <scope>NUCLEOTIDE SEQUENCE [LARGE SCALE GENOMIC DNA]</scope>
    <source>
        <strain evidence="8">ATCC 19989 / NBRC 14854 / NCTC 10117 / PG18</strain>
    </source>
</reference>
<dbReference type="SMART" id="SM00279">
    <property type="entry name" value="HhH2"/>
    <property type="match status" value="1"/>
</dbReference>